<gene>
    <name evidence="1" type="ORF">BpHYR1_025691</name>
</gene>
<proteinExistence type="predicted"/>
<evidence type="ECO:0000313" key="2">
    <source>
        <dbReference type="Proteomes" id="UP000276133"/>
    </source>
</evidence>
<dbReference type="Proteomes" id="UP000276133">
    <property type="component" value="Unassembled WGS sequence"/>
</dbReference>
<organism evidence="1 2">
    <name type="scientific">Brachionus plicatilis</name>
    <name type="common">Marine rotifer</name>
    <name type="synonym">Brachionus muelleri</name>
    <dbReference type="NCBI Taxonomy" id="10195"/>
    <lineage>
        <taxon>Eukaryota</taxon>
        <taxon>Metazoa</taxon>
        <taxon>Spiralia</taxon>
        <taxon>Gnathifera</taxon>
        <taxon>Rotifera</taxon>
        <taxon>Eurotatoria</taxon>
        <taxon>Monogononta</taxon>
        <taxon>Pseudotrocha</taxon>
        <taxon>Ploima</taxon>
        <taxon>Brachionidae</taxon>
        <taxon>Brachionus</taxon>
    </lineage>
</organism>
<evidence type="ECO:0000313" key="1">
    <source>
        <dbReference type="EMBL" id="RNA35056.1"/>
    </source>
</evidence>
<dbReference type="EMBL" id="REGN01001377">
    <property type="protein sequence ID" value="RNA35056.1"/>
    <property type="molecule type" value="Genomic_DNA"/>
</dbReference>
<comment type="caution">
    <text evidence="1">The sequence shown here is derived from an EMBL/GenBank/DDBJ whole genome shotgun (WGS) entry which is preliminary data.</text>
</comment>
<dbReference type="AlphaFoldDB" id="A0A3M7SH16"/>
<name>A0A3M7SH16_BRAPC</name>
<sequence>MINRFGYTKLNNFPLPEIKFMQKISKIFSMIERLLIKLYVFFINERSYMFKFLFSLKPPYFTANSCD</sequence>
<accession>A0A3M7SH16</accession>
<protein>
    <submittedName>
        <fullName evidence="1">Uncharacterized protein</fullName>
    </submittedName>
</protein>
<reference evidence="1 2" key="1">
    <citation type="journal article" date="2018" name="Sci. Rep.">
        <title>Genomic signatures of local adaptation to the degree of environmental predictability in rotifers.</title>
        <authorList>
            <person name="Franch-Gras L."/>
            <person name="Hahn C."/>
            <person name="Garcia-Roger E.M."/>
            <person name="Carmona M.J."/>
            <person name="Serra M."/>
            <person name="Gomez A."/>
        </authorList>
    </citation>
    <scope>NUCLEOTIDE SEQUENCE [LARGE SCALE GENOMIC DNA]</scope>
    <source>
        <strain evidence="1">HYR1</strain>
    </source>
</reference>
<keyword evidence="2" id="KW-1185">Reference proteome</keyword>